<accession>A0A843TJ86</accession>
<feature type="region of interest" description="Disordered" evidence="1">
    <location>
        <begin position="32"/>
        <end position="79"/>
    </location>
</feature>
<reference evidence="2" key="1">
    <citation type="submission" date="2017-07" db="EMBL/GenBank/DDBJ databases">
        <title>Taro Niue Genome Assembly and Annotation.</title>
        <authorList>
            <person name="Atibalentja N."/>
            <person name="Keating K."/>
            <person name="Fields C.J."/>
        </authorList>
    </citation>
    <scope>NUCLEOTIDE SEQUENCE</scope>
    <source>
        <strain evidence="2">Niue_2</strain>
        <tissue evidence="2">Leaf</tissue>
    </source>
</reference>
<feature type="compositionally biased region" description="Acidic residues" evidence="1">
    <location>
        <begin position="70"/>
        <end position="79"/>
    </location>
</feature>
<organism evidence="2 3">
    <name type="scientific">Colocasia esculenta</name>
    <name type="common">Wild taro</name>
    <name type="synonym">Arum esculentum</name>
    <dbReference type="NCBI Taxonomy" id="4460"/>
    <lineage>
        <taxon>Eukaryota</taxon>
        <taxon>Viridiplantae</taxon>
        <taxon>Streptophyta</taxon>
        <taxon>Embryophyta</taxon>
        <taxon>Tracheophyta</taxon>
        <taxon>Spermatophyta</taxon>
        <taxon>Magnoliopsida</taxon>
        <taxon>Liliopsida</taxon>
        <taxon>Araceae</taxon>
        <taxon>Aroideae</taxon>
        <taxon>Colocasieae</taxon>
        <taxon>Colocasia</taxon>
    </lineage>
</organism>
<evidence type="ECO:0000313" key="3">
    <source>
        <dbReference type="Proteomes" id="UP000652761"/>
    </source>
</evidence>
<feature type="compositionally biased region" description="Basic and acidic residues" evidence="1">
    <location>
        <begin position="41"/>
        <end position="55"/>
    </location>
</feature>
<sequence length="109" mass="12156">MGQCVDTLPGGVDTLRLKLKITYGAINTHVFGTPKYPTQDKSQEHSGRREEEQEKGICIQRSRAAPPREEEGEEEGEEEKELVIAAVLVKKEIQSSLYLVRVSISMGNL</sequence>
<comment type="caution">
    <text evidence="2">The sequence shown here is derived from an EMBL/GenBank/DDBJ whole genome shotgun (WGS) entry which is preliminary data.</text>
</comment>
<protein>
    <submittedName>
        <fullName evidence="2">Uncharacterized protein</fullName>
    </submittedName>
</protein>
<dbReference type="EMBL" id="NMUH01000088">
    <property type="protein sequence ID" value="MQL71095.1"/>
    <property type="molecule type" value="Genomic_DNA"/>
</dbReference>
<keyword evidence="3" id="KW-1185">Reference proteome</keyword>
<proteinExistence type="predicted"/>
<dbReference type="Proteomes" id="UP000652761">
    <property type="component" value="Unassembled WGS sequence"/>
</dbReference>
<evidence type="ECO:0000256" key="1">
    <source>
        <dbReference type="SAM" id="MobiDB-lite"/>
    </source>
</evidence>
<gene>
    <name evidence="2" type="ORF">Taro_003423</name>
</gene>
<name>A0A843TJ86_COLES</name>
<dbReference type="AlphaFoldDB" id="A0A843TJ86"/>
<evidence type="ECO:0000313" key="2">
    <source>
        <dbReference type="EMBL" id="MQL71095.1"/>
    </source>
</evidence>